<evidence type="ECO:0000313" key="4">
    <source>
        <dbReference type="Proteomes" id="UP000198806"/>
    </source>
</evidence>
<gene>
    <name evidence="3" type="ORF">SAMN04489757_11078</name>
</gene>
<organism evidence="3 4">
    <name type="scientific">Anaerocolumna aminovalerica</name>
    <dbReference type="NCBI Taxonomy" id="1527"/>
    <lineage>
        <taxon>Bacteria</taxon>
        <taxon>Bacillati</taxon>
        <taxon>Bacillota</taxon>
        <taxon>Clostridia</taxon>
        <taxon>Lachnospirales</taxon>
        <taxon>Lachnospiraceae</taxon>
        <taxon>Anaerocolumna</taxon>
    </lineage>
</organism>
<evidence type="ECO:0000259" key="2">
    <source>
        <dbReference type="Pfam" id="PF14607"/>
    </source>
</evidence>
<proteinExistence type="predicted"/>
<dbReference type="InterPro" id="IPR036514">
    <property type="entry name" value="SGNH_hydro_sf"/>
</dbReference>
<dbReference type="Pfam" id="PF14606">
    <property type="entry name" value="Lipase_GDSL_3"/>
    <property type="match status" value="1"/>
</dbReference>
<reference evidence="3 4" key="1">
    <citation type="submission" date="2016-10" db="EMBL/GenBank/DDBJ databases">
        <authorList>
            <person name="de Groot N.N."/>
        </authorList>
    </citation>
    <scope>NUCLEOTIDE SEQUENCE [LARGE SCALE GENOMIC DNA]</scope>
    <source>
        <strain evidence="3 4">DSM 1283</strain>
    </source>
</reference>
<dbReference type="Gene3D" id="2.60.120.260">
    <property type="entry name" value="Galactose-binding domain-like"/>
    <property type="match status" value="1"/>
</dbReference>
<evidence type="ECO:0000259" key="1">
    <source>
        <dbReference type="Pfam" id="PF14606"/>
    </source>
</evidence>
<dbReference type="RefSeq" id="WP_091685809.1">
    <property type="nucleotide sequence ID" value="NZ_BAABFM010000061.1"/>
</dbReference>
<dbReference type="Pfam" id="PF14607">
    <property type="entry name" value="GxDLY"/>
    <property type="match status" value="1"/>
</dbReference>
<dbReference type="Gene3D" id="3.40.50.1110">
    <property type="entry name" value="SGNH hydrolase"/>
    <property type="match status" value="1"/>
</dbReference>
<dbReference type="EMBL" id="FOWD01000010">
    <property type="protein sequence ID" value="SFO13623.1"/>
    <property type="molecule type" value="Genomic_DNA"/>
</dbReference>
<keyword evidence="4" id="KW-1185">Reference proteome</keyword>
<dbReference type="InterPro" id="IPR032740">
    <property type="entry name" value="GxDLY"/>
</dbReference>
<dbReference type="SUPFAM" id="SSF52266">
    <property type="entry name" value="SGNH hydrolase"/>
    <property type="match status" value="1"/>
</dbReference>
<dbReference type="STRING" id="1527.SAMN04489757_11078"/>
<dbReference type="AlphaFoldDB" id="A0A1I5EQI4"/>
<feature type="domain" description="SGNH hydrolase-type esterase N-terminal" evidence="2">
    <location>
        <begin position="23"/>
        <end position="173"/>
    </location>
</feature>
<dbReference type="Proteomes" id="UP000198806">
    <property type="component" value="Unassembled WGS sequence"/>
</dbReference>
<sequence>MEKDIRDIDKNMSNNGLTATEGIKWFKPYEEPLRLSGFQYFSEDRVYRRLPLSKKVLFERVNNNLNILSEDTAGGQVAFRTNSSRILVRAKNKIGHDMVNMAASGQNGFDLYLGQNGERLKFYGITKFDVKYKEYQCEIIANLPVGQIRDVLLNFPLYDGVEYVEIGVDDGAEVLPPKPFAAPGKIVFYGTSITQGGCATRPGMAYTNILSRWLNREVINLGFSANGLGEYEMAELIADIEDASMVVLDYEANAATTGRLEASLSGFIDIIRKKHPHIPILVLSRIQYLADFYDETLQKRREHYRKFQLDTVEEKRKQGDNNIYFYNGNDLYDDYFDEYTVDFIHPTDLGFWKMAEGLHEVLKKILF</sequence>
<name>A0A1I5EQI4_9FIRM</name>
<feature type="domain" description="SGNH hydrolase-type esterase" evidence="1">
    <location>
        <begin position="185"/>
        <end position="363"/>
    </location>
</feature>
<accession>A0A1I5EQI4</accession>
<protein>
    <submittedName>
        <fullName evidence="3">Lysophospholipase L1</fullName>
    </submittedName>
</protein>
<dbReference type="InterPro" id="IPR013830">
    <property type="entry name" value="SGNH_hydro"/>
</dbReference>
<evidence type="ECO:0000313" key="3">
    <source>
        <dbReference type="EMBL" id="SFO13623.1"/>
    </source>
</evidence>
<dbReference type="OrthoDB" id="5624617at2"/>